<evidence type="ECO:0000256" key="2">
    <source>
        <dbReference type="ARBA" id="ARBA00023125"/>
    </source>
</evidence>
<evidence type="ECO:0000256" key="1">
    <source>
        <dbReference type="ARBA" id="ARBA00023015"/>
    </source>
</evidence>
<dbReference type="Gene3D" id="1.10.10.10">
    <property type="entry name" value="Winged helix-like DNA-binding domain superfamily/Winged helix DNA-binding domain"/>
    <property type="match status" value="1"/>
</dbReference>
<feature type="domain" description="HTH marR-type" evidence="4">
    <location>
        <begin position="3"/>
        <end position="135"/>
    </location>
</feature>
<evidence type="ECO:0000256" key="3">
    <source>
        <dbReference type="ARBA" id="ARBA00023163"/>
    </source>
</evidence>
<evidence type="ECO:0000313" key="5">
    <source>
        <dbReference type="EMBL" id="AXL20710.1"/>
    </source>
</evidence>
<dbReference type="KEGG" id="meg:DKB62_03530"/>
<proteinExistence type="predicted"/>
<dbReference type="PRINTS" id="PR00598">
    <property type="entry name" value="HTHMARR"/>
</dbReference>
<protein>
    <submittedName>
        <fullName evidence="5">MarR family transcriptional regulator</fullName>
    </submittedName>
</protein>
<dbReference type="InterPro" id="IPR036390">
    <property type="entry name" value="WH_DNA-bd_sf"/>
</dbReference>
<dbReference type="GO" id="GO:0003700">
    <property type="term" value="F:DNA-binding transcription factor activity"/>
    <property type="evidence" value="ECO:0007669"/>
    <property type="project" value="InterPro"/>
</dbReference>
<dbReference type="GO" id="GO:0003677">
    <property type="term" value="F:DNA binding"/>
    <property type="evidence" value="ECO:0007669"/>
    <property type="project" value="UniProtKB-KW"/>
</dbReference>
<dbReference type="EMBL" id="CP029462">
    <property type="protein sequence ID" value="AXL20710.1"/>
    <property type="molecule type" value="Genomic_DNA"/>
</dbReference>
<dbReference type="PANTHER" id="PTHR42756:SF1">
    <property type="entry name" value="TRANSCRIPTIONAL REPRESSOR OF EMRAB OPERON"/>
    <property type="match status" value="1"/>
</dbReference>
<keyword evidence="1" id="KW-0805">Transcription regulation</keyword>
<dbReference type="PANTHER" id="PTHR42756">
    <property type="entry name" value="TRANSCRIPTIONAL REGULATOR, MARR"/>
    <property type="match status" value="1"/>
</dbReference>
<evidence type="ECO:0000259" key="4">
    <source>
        <dbReference type="PROSITE" id="PS50995"/>
    </source>
</evidence>
<dbReference type="RefSeq" id="WP_107196708.1">
    <property type="nucleotide sequence ID" value="NZ_CP029462.1"/>
</dbReference>
<dbReference type="Pfam" id="PF01047">
    <property type="entry name" value="MarR"/>
    <property type="match status" value="1"/>
</dbReference>
<reference evidence="5 6" key="1">
    <citation type="submission" date="2018-05" db="EMBL/GenBank/DDBJ databases">
        <title>Complete genome sequence of Megasphaera sp. AJH120T, isolated from the ceca of a chicken.</title>
        <authorList>
            <person name="Maki J."/>
            <person name="Looft T."/>
        </authorList>
    </citation>
    <scope>NUCLEOTIDE SEQUENCE [LARGE SCALE GENOMIC DNA]</scope>
    <source>
        <strain evidence="5 6">AJH120</strain>
    </source>
</reference>
<dbReference type="OrthoDB" id="9808725at2"/>
<dbReference type="InterPro" id="IPR036388">
    <property type="entry name" value="WH-like_DNA-bd_sf"/>
</dbReference>
<keyword evidence="2" id="KW-0238">DNA-binding</keyword>
<dbReference type="AlphaFoldDB" id="A0A346AXW7"/>
<keyword evidence="3" id="KW-0804">Transcription</keyword>
<dbReference type="InterPro" id="IPR000835">
    <property type="entry name" value="HTH_MarR-typ"/>
</dbReference>
<dbReference type="PROSITE" id="PS50995">
    <property type="entry name" value="HTH_MARR_2"/>
    <property type="match status" value="1"/>
</dbReference>
<organism evidence="5 6">
    <name type="scientific">Megasphaera stantonii</name>
    <dbReference type="NCBI Taxonomy" id="2144175"/>
    <lineage>
        <taxon>Bacteria</taxon>
        <taxon>Bacillati</taxon>
        <taxon>Bacillota</taxon>
        <taxon>Negativicutes</taxon>
        <taxon>Veillonellales</taxon>
        <taxon>Veillonellaceae</taxon>
        <taxon>Megasphaera</taxon>
    </lineage>
</organism>
<accession>A0A346AXW7</accession>
<name>A0A346AXW7_9FIRM</name>
<evidence type="ECO:0000313" key="6">
    <source>
        <dbReference type="Proteomes" id="UP000254337"/>
    </source>
</evidence>
<dbReference type="SUPFAM" id="SSF46785">
    <property type="entry name" value="Winged helix' DNA-binding domain"/>
    <property type="match status" value="1"/>
</dbReference>
<dbReference type="Proteomes" id="UP000254337">
    <property type="component" value="Chromosome"/>
</dbReference>
<sequence length="144" mass="16884">MDENELHVLLMLGFYRSNREIVKQTTNSGLMPGQPKILEFLSSNDGCNQKEISRGCVLDKSTVTSLLKRMEKIGLIRKEFHQDDLRCARIYLTDAGKEKAAWVRSVMRDIDGQGWQGISDEERRCFMDVFHKIIRNQKKWDERY</sequence>
<gene>
    <name evidence="5" type="ORF">DKB62_03530</name>
</gene>
<keyword evidence="6" id="KW-1185">Reference proteome</keyword>
<dbReference type="SMART" id="SM00347">
    <property type="entry name" value="HTH_MARR"/>
    <property type="match status" value="1"/>
</dbReference>